<dbReference type="PROSITE" id="PS51665">
    <property type="entry name" value="ENKURIN"/>
    <property type="match status" value="1"/>
</dbReference>
<evidence type="ECO:0000256" key="1">
    <source>
        <dbReference type="ARBA" id="ARBA00004138"/>
    </source>
</evidence>
<dbReference type="PANTHER" id="PTHR21490:SF2">
    <property type="entry name" value="ENKURIN DOMAIN-CONTAINING PROTEIN 1"/>
    <property type="match status" value="1"/>
</dbReference>
<dbReference type="OrthoDB" id="10264920at2759"/>
<dbReference type="GO" id="GO:0005929">
    <property type="term" value="C:cilium"/>
    <property type="evidence" value="ECO:0007669"/>
    <property type="project" value="UniProtKB-SubCell"/>
</dbReference>
<sequence>PKCRKNFIQENARQLREMQGYRRNKEERDSVTGRSTANRYENVPARTPYCFDSQSKNNDPNTKETFLRIAGVSEKGHVRTKCSASKRNISKRKSAATCVSHESTIKVISSTEMPSDIPGSAAAGSERVNTVSMGCRSVGCQTVDPKNFNRLLSEGVKARESENSLLTREVGLQTDMIPSLVSTISSAAGDRLISCEKNDLDMQNLSLSDRKEAVDASQSPETDYIKMNVQSVKTRPRTLVQAVNSPLKASPTHQRGAIPKYLRERQLAWQKEAEQRKRDAPDTACPPGHILLPNSERLETLKMLKKRHAEFVQQLNMLPVSMDTLKVRNRKIELEKQLNKLEEGIKVFSRPKVFVKIDA</sequence>
<comment type="subcellular location">
    <subcellularLocation>
        <location evidence="1">Cell projection</location>
        <location evidence="1">Cilium</location>
    </subcellularLocation>
    <subcellularLocation>
        <location evidence="2">Cytoplasm</location>
        <location evidence="2">Cytoskeleton</location>
    </subcellularLocation>
</comment>
<gene>
    <name evidence="8" type="ORF">Cfor_03742</name>
</gene>
<dbReference type="Pfam" id="PF13864">
    <property type="entry name" value="Enkurin"/>
    <property type="match status" value="1"/>
</dbReference>
<comment type="caution">
    <text evidence="8">The sequence shown here is derived from an EMBL/GenBank/DDBJ whole genome shotgun (WGS) entry which is preliminary data.</text>
</comment>
<dbReference type="PANTHER" id="PTHR21490">
    <property type="entry name" value="ENKURIN-RELATED"/>
    <property type="match status" value="1"/>
</dbReference>
<keyword evidence="9" id="KW-1185">Reference proteome</keyword>
<feature type="domain" description="Enkurin" evidence="7">
    <location>
        <begin position="264"/>
        <end position="356"/>
    </location>
</feature>
<evidence type="ECO:0000259" key="7">
    <source>
        <dbReference type="PROSITE" id="PS51665"/>
    </source>
</evidence>
<evidence type="ECO:0000313" key="8">
    <source>
        <dbReference type="EMBL" id="GFG29692.1"/>
    </source>
</evidence>
<dbReference type="InParanoid" id="A0A6L2PEQ7"/>
<proteinExistence type="predicted"/>
<evidence type="ECO:0000256" key="4">
    <source>
        <dbReference type="ARBA" id="ARBA00023212"/>
    </source>
</evidence>
<dbReference type="EMBL" id="BLKM01000167">
    <property type="protein sequence ID" value="GFG29692.1"/>
    <property type="molecule type" value="Genomic_DNA"/>
</dbReference>
<evidence type="ECO:0000256" key="5">
    <source>
        <dbReference type="ARBA" id="ARBA00023273"/>
    </source>
</evidence>
<evidence type="ECO:0000313" key="9">
    <source>
        <dbReference type="Proteomes" id="UP000502823"/>
    </source>
</evidence>
<feature type="non-terminal residue" evidence="8">
    <location>
        <position position="1"/>
    </location>
</feature>
<organism evidence="8 9">
    <name type="scientific">Coptotermes formosanus</name>
    <name type="common">Formosan subterranean termite</name>
    <dbReference type="NCBI Taxonomy" id="36987"/>
    <lineage>
        <taxon>Eukaryota</taxon>
        <taxon>Metazoa</taxon>
        <taxon>Ecdysozoa</taxon>
        <taxon>Arthropoda</taxon>
        <taxon>Hexapoda</taxon>
        <taxon>Insecta</taxon>
        <taxon>Pterygota</taxon>
        <taxon>Neoptera</taxon>
        <taxon>Polyneoptera</taxon>
        <taxon>Dictyoptera</taxon>
        <taxon>Blattodea</taxon>
        <taxon>Blattoidea</taxon>
        <taxon>Termitoidae</taxon>
        <taxon>Rhinotermitidae</taxon>
        <taxon>Coptotermes</taxon>
    </lineage>
</organism>
<name>A0A6L2PEQ7_COPFO</name>
<feature type="compositionally biased region" description="Basic and acidic residues" evidence="6">
    <location>
        <begin position="16"/>
        <end position="31"/>
    </location>
</feature>
<evidence type="ECO:0000256" key="2">
    <source>
        <dbReference type="ARBA" id="ARBA00004245"/>
    </source>
</evidence>
<dbReference type="InterPro" id="IPR027012">
    <property type="entry name" value="Enkurin_dom"/>
</dbReference>
<dbReference type="AlphaFoldDB" id="A0A6L2PEQ7"/>
<accession>A0A6L2PEQ7</accession>
<dbReference type="Proteomes" id="UP000502823">
    <property type="component" value="Unassembled WGS sequence"/>
</dbReference>
<dbReference type="InterPro" id="IPR052102">
    <property type="entry name" value="Enkurin_domain-protein"/>
</dbReference>
<keyword evidence="5" id="KW-0966">Cell projection</keyword>
<evidence type="ECO:0000256" key="6">
    <source>
        <dbReference type="SAM" id="MobiDB-lite"/>
    </source>
</evidence>
<keyword evidence="4" id="KW-0206">Cytoskeleton</keyword>
<evidence type="ECO:0000256" key="3">
    <source>
        <dbReference type="ARBA" id="ARBA00022490"/>
    </source>
</evidence>
<reference evidence="9" key="1">
    <citation type="submission" date="2020-01" db="EMBL/GenBank/DDBJ databases">
        <title>Draft genome sequence of the Termite Coptotermes fromosanus.</title>
        <authorList>
            <person name="Itakura S."/>
            <person name="Yosikawa Y."/>
            <person name="Umezawa K."/>
        </authorList>
    </citation>
    <scope>NUCLEOTIDE SEQUENCE [LARGE SCALE GENOMIC DNA]</scope>
</reference>
<protein>
    <recommendedName>
        <fullName evidence="7">Enkurin domain-containing protein</fullName>
    </recommendedName>
</protein>
<dbReference type="GO" id="GO:0005881">
    <property type="term" value="C:cytoplasmic microtubule"/>
    <property type="evidence" value="ECO:0007669"/>
    <property type="project" value="TreeGrafter"/>
</dbReference>
<keyword evidence="3" id="KW-0963">Cytoplasm</keyword>
<feature type="region of interest" description="Disordered" evidence="6">
    <location>
        <begin position="16"/>
        <end position="61"/>
    </location>
</feature>